<feature type="domain" description="C2 DOCK-type" evidence="7">
    <location>
        <begin position="405"/>
        <end position="566"/>
    </location>
</feature>
<dbReference type="InterPro" id="IPR027357">
    <property type="entry name" value="DOCKER_dom"/>
</dbReference>
<comment type="subcellular location">
    <subcellularLocation>
        <location evidence="1">Cytoplasm</location>
    </subcellularLocation>
</comment>
<dbReference type="PROSITE" id="PS51650">
    <property type="entry name" value="C2_DOCK"/>
    <property type="match status" value="1"/>
</dbReference>
<dbReference type="Pfam" id="PF20421">
    <property type="entry name" value="DHR-2_Lobe_C"/>
    <property type="match status" value="1"/>
</dbReference>
<comment type="similarity">
    <text evidence="5">Belongs to the DOCK family.</text>
</comment>
<dbReference type="Gene3D" id="2.30.30.40">
    <property type="entry name" value="SH3 Domains"/>
    <property type="match status" value="1"/>
</dbReference>
<dbReference type="PROSITE" id="PS50002">
    <property type="entry name" value="SH3"/>
    <property type="match status" value="1"/>
</dbReference>
<keyword evidence="3" id="KW-0963">Cytoplasm</keyword>
<dbReference type="EMBL" id="JANTQA010000026">
    <property type="protein sequence ID" value="KAJ3442605.1"/>
    <property type="molecule type" value="Genomic_DNA"/>
</dbReference>
<dbReference type="PANTHER" id="PTHR45653:SF10">
    <property type="entry name" value="MYOBLAST CITY, ISOFORM B"/>
    <property type="match status" value="1"/>
</dbReference>
<dbReference type="Pfam" id="PF14429">
    <property type="entry name" value="DOCK-C2"/>
    <property type="match status" value="1"/>
</dbReference>
<dbReference type="InterPro" id="IPR043161">
    <property type="entry name" value="DOCK_C_lobe_A"/>
</dbReference>
<dbReference type="Proteomes" id="UP001146793">
    <property type="component" value="Unassembled WGS sequence"/>
</dbReference>
<feature type="domain" description="DOCKER" evidence="8">
    <location>
        <begin position="1264"/>
        <end position="1680"/>
    </location>
</feature>
<dbReference type="CDD" id="cd11684">
    <property type="entry name" value="DHR2_DOCK"/>
    <property type="match status" value="1"/>
</dbReference>
<dbReference type="InterPro" id="IPR046773">
    <property type="entry name" value="DOCKER_Lobe_C"/>
</dbReference>
<dbReference type="InterPro" id="IPR026791">
    <property type="entry name" value="DOCK"/>
</dbReference>
<dbReference type="GO" id="GO:0005886">
    <property type="term" value="C:plasma membrane"/>
    <property type="evidence" value="ECO:0007669"/>
    <property type="project" value="TreeGrafter"/>
</dbReference>
<dbReference type="Gene3D" id="1.20.58.740">
    <property type="match status" value="1"/>
</dbReference>
<dbReference type="InterPro" id="IPR046770">
    <property type="entry name" value="DOCKER_Lobe_B"/>
</dbReference>
<dbReference type="InterPro" id="IPR032376">
    <property type="entry name" value="DOCK_N"/>
</dbReference>
<evidence type="ECO:0000313" key="9">
    <source>
        <dbReference type="EMBL" id="KAJ3442605.1"/>
    </source>
</evidence>
<dbReference type="PANTHER" id="PTHR45653">
    <property type="entry name" value="DEDICATOR OF CYTOKINESIS"/>
    <property type="match status" value="1"/>
</dbReference>
<dbReference type="InterPro" id="IPR027007">
    <property type="entry name" value="C2_DOCK-type_domain"/>
</dbReference>
<dbReference type="Gene3D" id="1.25.40.410">
    <property type="match status" value="1"/>
</dbReference>
<evidence type="ECO:0000259" key="8">
    <source>
        <dbReference type="PROSITE" id="PS51651"/>
    </source>
</evidence>
<dbReference type="GO" id="GO:0031267">
    <property type="term" value="F:small GTPase binding"/>
    <property type="evidence" value="ECO:0007669"/>
    <property type="project" value="TreeGrafter"/>
</dbReference>
<gene>
    <name evidence="9" type="ORF">M0812_12344</name>
</gene>
<keyword evidence="2 4" id="KW-0728">SH3 domain</keyword>
<dbReference type="Pfam" id="PF20422">
    <property type="entry name" value="DHR-2_Lobe_B"/>
    <property type="match status" value="1"/>
</dbReference>
<evidence type="ECO:0000259" key="6">
    <source>
        <dbReference type="PROSITE" id="PS50002"/>
    </source>
</evidence>
<dbReference type="CDD" id="cd08679">
    <property type="entry name" value="C2_DOCK180_related"/>
    <property type="match status" value="1"/>
</dbReference>
<evidence type="ECO:0000256" key="1">
    <source>
        <dbReference type="ARBA" id="ARBA00004496"/>
    </source>
</evidence>
<evidence type="ECO:0000259" key="7">
    <source>
        <dbReference type="PROSITE" id="PS51650"/>
    </source>
</evidence>
<dbReference type="SUPFAM" id="SSF50044">
    <property type="entry name" value="SH3-domain"/>
    <property type="match status" value="1"/>
</dbReference>
<dbReference type="InterPro" id="IPR001452">
    <property type="entry name" value="SH3_domain"/>
</dbReference>
<evidence type="ECO:0000313" key="10">
    <source>
        <dbReference type="Proteomes" id="UP001146793"/>
    </source>
</evidence>
<feature type="domain" description="SH3" evidence="6">
    <location>
        <begin position="7"/>
        <end position="67"/>
    </location>
</feature>
<dbReference type="InterPro" id="IPR043162">
    <property type="entry name" value="DOCK_C_lobe_C"/>
</dbReference>
<protein>
    <submittedName>
        <fullName evidence="9">Dedicator of cytokinesis</fullName>
    </submittedName>
</protein>
<dbReference type="SMART" id="SM00326">
    <property type="entry name" value="SH3"/>
    <property type="match status" value="1"/>
</dbReference>
<dbReference type="InterPro" id="IPR036028">
    <property type="entry name" value="SH3-like_dom_sf"/>
</dbReference>
<dbReference type="PROSITE" id="PS51651">
    <property type="entry name" value="DOCKER"/>
    <property type="match status" value="1"/>
</dbReference>
<dbReference type="Pfam" id="PF16172">
    <property type="entry name" value="DOCK_N"/>
    <property type="match status" value="1"/>
</dbReference>
<dbReference type="GO" id="GO:0005085">
    <property type="term" value="F:guanyl-nucleotide exchange factor activity"/>
    <property type="evidence" value="ECO:0007669"/>
    <property type="project" value="InterPro"/>
</dbReference>
<evidence type="ECO:0000256" key="5">
    <source>
        <dbReference type="PROSITE-ProRule" id="PRU00983"/>
    </source>
</evidence>
<proteinExistence type="inferred from homology"/>
<evidence type="ECO:0000256" key="3">
    <source>
        <dbReference type="ARBA" id="ARBA00022490"/>
    </source>
</evidence>
<evidence type="ECO:0000256" key="4">
    <source>
        <dbReference type="PROSITE-ProRule" id="PRU00192"/>
    </source>
</evidence>
<dbReference type="GO" id="GO:0005737">
    <property type="term" value="C:cytoplasm"/>
    <property type="evidence" value="ECO:0007669"/>
    <property type="project" value="UniProtKB-SubCell"/>
</dbReference>
<name>A0AAV7ZQB3_9EUKA</name>
<evidence type="ECO:0000256" key="2">
    <source>
        <dbReference type="ARBA" id="ARBA00022443"/>
    </source>
</evidence>
<dbReference type="GO" id="GO:0007264">
    <property type="term" value="P:small GTPase-mediated signal transduction"/>
    <property type="evidence" value="ECO:0007669"/>
    <property type="project" value="InterPro"/>
</dbReference>
<accession>A0AAV7ZQB3</accession>
<dbReference type="InterPro" id="IPR035892">
    <property type="entry name" value="C2_domain_sf"/>
</dbReference>
<dbReference type="Gene3D" id="2.60.40.150">
    <property type="entry name" value="C2 domain"/>
    <property type="match status" value="1"/>
</dbReference>
<sequence>MEKIWKKYQRYGIALYAFEGTTEHQITVSLGESLHIKQFYPGWYLVTSIDTYRSGIIPANFVKVVSKTIPTKKKIEQLQFREVIQIDPFIREMNETVQFWGTKLKEFHRDKVFLDFEFLKSNIKQLLSLKKTLENPQSSLDSKLQAREKTTKLFDIGTKFLKLPRPPRTSKFIRADENNSTIFQLANSYSLMDGGDKKTQGSGSKSRPNLLKLTFNDISIDVGDSCLDVEIFLYDSGQGCSVSETFLIPLSDTFALRKSEAKLSTFFEISNKNIFNLYLVCRVVRLGELLLKKKKSKGIETRVRRPWACGIFPINLKLLNSLLNPKQLSFKLYNCQEQLFPQIEQLIINKDQRVLPIPKSTINITFLNRIGSSLEIKNNDPNYFEGYGITQKIHKDDIILPSSNRNDLYFTLLKGEFSTGQLKNVEVRIQVRDNKKGNPIKSSISLGDGNNPTDEYEAIIYHHQTLPIWNERIKINLSPQDMKKSHLYFEIGNISDDSKNRKTYLFGWKDFVSDQKYLNKGEISLDLFKYSSGKQGSYYLNQKKNTKNKTELKLTKNKLTLNIEICSSYLPNIESVYRILEWRRTLGKEKDKKEKKNAIKSLINNLDANEDLILYITPLIDALICMIGLKEKTYGNEIFKKFLKIFAKLNTQTNKDYIKVIDDYIKYKFTKQNIKKNSPLKKGITKLPFSFISNLIFYCDNAAVKEHSQDSRTTLKLMNFFFKFIIGSINALKKIQKNKNFQNTKNQFSTAIIELFQSISKLMTQLTPESILAAQTYVIKNFYSCLIQTTQTIDLQLVSKFSQDFFESVSTGRESLVKDKYKLLESIINGPLLKVSAARKHFLPIVINLLMNEITNNENNFKQGIKLLNGIYSSVMNHNENIPGFEQLKKIKYELPYNHEILELLRFPELVVNCWKYNQNLQNEKEEMKQDSTSKSTKTQINPDLLKGEKSFYMNTKTDLLSIILSFFHSMGPSSFHSFLNKFSSSHERRGKLLYEILSIVHENTSQTLYPKTWGFFKLIKLSIIPKILRIYFSILIKEFNGIKFHQQLWIKFIALIVEFIRAVPIAVTLAAASQEDSTSGKIKIIERFGNMHLEAANILERTWNSLGNSRVKLIHQSVIESFLNLMTQKDQFLVNLGFKLYYNVLELEFESTKLLKQSEAITIVVLERALHKGSWEKLEKIFFGGLFNKLKSLETTSSTTTETQKTTTINKIKKATTLKEQGLKFIEDIRIITERLKGLQIYIETKEFEEERSQLILNLLAYFIEEKQYNLLLRYIHSLWSYNLSLNNFTEAGNSILMSTKYLTWNTTQILESNGIYPRQTESKRKENILTMALEAFEKGKNWELMIPILRELRGYYENKEYDYKKVCSTLRKETEIFESISTKARGFPTYFRVAYFGKGFDTERYRNLINQDFIYKGELLEQLSVFMGKLKQKFPKAKLASNPPTEEELKENEMYIQVANVTPSSMEVLERNERTDITINMPQFRKDFVLNNNISVFLYSKPFRKKKKDKNKKEDEFRELWLRNEFLITENAYPYVHKRSRVIRKETVEVSPISNAINSVKEKNRDLKNKIDYYEEMKGQVQNVNPLTMALNGIIDAAVNGGIGLYCDAFFHPSFVEENPDERHKVQLLKFELKKQQQLLKVGLVLHEEVVSKEMRGLHNKLKKMFKTLKRLISPFVN</sequence>
<comment type="caution">
    <text evidence="9">The sequence shown here is derived from an EMBL/GenBank/DDBJ whole genome shotgun (WGS) entry which is preliminary data.</text>
</comment>
<organism evidence="9 10">
    <name type="scientific">Anaeramoeba flamelloides</name>
    <dbReference type="NCBI Taxonomy" id="1746091"/>
    <lineage>
        <taxon>Eukaryota</taxon>
        <taxon>Metamonada</taxon>
        <taxon>Anaeramoebidae</taxon>
        <taxon>Anaeramoeba</taxon>
    </lineage>
</organism>
<reference evidence="9" key="1">
    <citation type="submission" date="2022-08" db="EMBL/GenBank/DDBJ databases">
        <title>Novel sulphate-reducing endosymbionts in the free-living metamonad Anaeramoeba.</title>
        <authorList>
            <person name="Jerlstrom-Hultqvist J."/>
            <person name="Cepicka I."/>
            <person name="Gallot-Lavallee L."/>
            <person name="Salas-Leiva D."/>
            <person name="Curtis B.A."/>
            <person name="Zahonova K."/>
            <person name="Pipaliya S."/>
            <person name="Dacks J."/>
            <person name="Roger A.J."/>
        </authorList>
    </citation>
    <scope>NUCLEOTIDE SEQUENCE</scope>
    <source>
        <strain evidence="9">Busselton2</strain>
    </source>
</reference>